<evidence type="ECO:0000259" key="26">
    <source>
        <dbReference type="Pfam" id="PF17039"/>
    </source>
</evidence>
<dbReference type="SUPFAM" id="SSF53756">
    <property type="entry name" value="UDP-Glycosyltransferase/glycogen phosphorylase"/>
    <property type="match status" value="1"/>
</dbReference>
<evidence type="ECO:0000256" key="2">
    <source>
        <dbReference type="ARBA" id="ARBA00004934"/>
    </source>
</evidence>
<dbReference type="InterPro" id="IPR001503">
    <property type="entry name" value="Glyco_trans_10"/>
</dbReference>
<comment type="catalytic activity">
    <reaction evidence="16">
        <text>alpha-D-galactosyl-(1-&gt;3)-beta-D-galactosyl-(1-&gt;4)-N-acetyl-beta-D-glucosaminyl-(1-&gt;3)-beta-D-galactosyl-(1-&gt;4)-beta-D-glucosyl-(1&lt;-&gt;1')-ceramide + GDP-beta-L-fucose = a neolactoside IV(3)-alpha-Gal,III(3)-alpha-Fuc-nLc4Cer + GDP + H(+)</text>
        <dbReference type="Rhea" id="RHEA:48380"/>
        <dbReference type="ChEBI" id="CHEBI:15378"/>
        <dbReference type="ChEBI" id="CHEBI:57273"/>
        <dbReference type="ChEBI" id="CHEBI:58189"/>
        <dbReference type="ChEBI" id="CHEBI:90380"/>
        <dbReference type="ChEBI" id="CHEBI:90381"/>
    </reaction>
    <physiologicalReaction direction="left-to-right" evidence="16">
        <dbReference type="Rhea" id="RHEA:48381"/>
    </physiologicalReaction>
</comment>
<keyword evidence="14" id="KW-0325">Glycoprotein</keyword>
<dbReference type="InterPro" id="IPR031481">
    <property type="entry name" value="Glyco_tran_10_N"/>
</dbReference>
<keyword evidence="12 24" id="KW-0472">Membrane</keyword>
<evidence type="ECO:0000256" key="11">
    <source>
        <dbReference type="ARBA" id="ARBA00023098"/>
    </source>
</evidence>
<dbReference type="Proteomes" id="UP001274896">
    <property type="component" value="Unassembled WGS sequence"/>
</dbReference>
<comment type="similarity">
    <text evidence="3 24">Belongs to the glycosyltransferase 10 family.</text>
</comment>
<evidence type="ECO:0000313" key="27">
    <source>
        <dbReference type="EMBL" id="KAK3526453.1"/>
    </source>
</evidence>
<evidence type="ECO:0000256" key="19">
    <source>
        <dbReference type="ARBA" id="ARBA00036481"/>
    </source>
</evidence>
<evidence type="ECO:0000256" key="5">
    <source>
        <dbReference type="ARBA" id="ARBA00022676"/>
    </source>
</evidence>
<evidence type="ECO:0000256" key="3">
    <source>
        <dbReference type="ARBA" id="ARBA00008919"/>
    </source>
</evidence>
<feature type="domain" description="Fucosyltransferase C-terminal" evidence="25">
    <location>
        <begin position="192"/>
        <end position="365"/>
    </location>
</feature>
<keyword evidence="11" id="KW-0443">Lipid metabolism</keyword>
<evidence type="ECO:0000256" key="8">
    <source>
        <dbReference type="ARBA" id="ARBA00022968"/>
    </source>
</evidence>
<evidence type="ECO:0000256" key="14">
    <source>
        <dbReference type="ARBA" id="ARBA00023180"/>
    </source>
</evidence>
<evidence type="ECO:0000256" key="10">
    <source>
        <dbReference type="ARBA" id="ARBA00023034"/>
    </source>
</evidence>
<feature type="non-terminal residue" evidence="27">
    <location>
        <position position="1"/>
    </location>
</feature>
<name>A0AAE0V082_9TELE</name>
<keyword evidence="5 24" id="KW-0328">Glycosyltransferase</keyword>
<sequence>GFIMRSKSPAGCRVVPLFITILLCVEGICYFLYMQSLSCIKPPTLHRNISKGEEEEPSQTANQILQHRDRDTVVLVWKWPFGQEMKLRSCSKLFHITGCRVTDERAEYDEAHAVMFHHRDIYRNLSELLRMRRPPLQKWVWMNMESPENSQRWDQLDGLFNLTASYRRDSDVWVPYGRIVPAAPKAFRFQIPPKDKLVCWIVSNWDSNLKRVQYFNKLQKHVRIQVYGRVFKKNLTLEEYHKTVSSCKFYLSFENSIYKDYFTEKLFNPLDIGTVPVVLGPPRENYEEFIPADSFIHVDDFKSPQELAERLKFLDQNQEAYERYFTWRQYFTAKVSYFSLEQACCICDYIKRHKEYRVAKNLSKWYWG</sequence>
<dbReference type="Gene3D" id="3.40.50.11660">
    <property type="entry name" value="Glycosyl transferase family 10, C-terminal domain"/>
    <property type="match status" value="1"/>
</dbReference>
<evidence type="ECO:0000256" key="23">
    <source>
        <dbReference type="ARBA" id="ARBA00043838"/>
    </source>
</evidence>
<comment type="caution">
    <text evidence="27">The sequence shown here is derived from an EMBL/GenBank/DDBJ whole genome shotgun (WGS) entry which is preliminary data.</text>
</comment>
<evidence type="ECO:0000256" key="7">
    <source>
        <dbReference type="ARBA" id="ARBA00022692"/>
    </source>
</evidence>
<proteinExistence type="inferred from homology"/>
<protein>
    <recommendedName>
        <fullName evidence="24">Fucosyltransferase</fullName>
        <ecNumber evidence="24">2.4.1.-</ecNumber>
    </recommendedName>
</protein>
<keyword evidence="10 24" id="KW-0333">Golgi apparatus</keyword>
<comment type="catalytic activity">
    <reaction evidence="15">
        <text>a beta-D-galactosyl-(1-&gt;4)-N-acetyl-beta-D-glucosaminyl derivative + GDP-beta-L-fucose = a beta-D-galactosyl-(1-&gt;4)-[alpha-L-fucosyl-(1-&gt;3)]-N-acetyl-beta-D-glucosaminyl derivative + GDP + H(+)</text>
        <dbReference type="Rhea" id="RHEA:14257"/>
        <dbReference type="ChEBI" id="CHEBI:15378"/>
        <dbReference type="ChEBI" id="CHEBI:57273"/>
        <dbReference type="ChEBI" id="CHEBI:58189"/>
        <dbReference type="ChEBI" id="CHEBI:133507"/>
        <dbReference type="ChEBI" id="CHEBI:137941"/>
        <dbReference type="EC" id="2.4.1.152"/>
    </reaction>
    <physiologicalReaction direction="left-to-right" evidence="15">
        <dbReference type="Rhea" id="RHEA:14258"/>
    </physiologicalReaction>
</comment>
<evidence type="ECO:0000256" key="12">
    <source>
        <dbReference type="ARBA" id="ARBA00023136"/>
    </source>
</evidence>
<dbReference type="GO" id="GO:0017083">
    <property type="term" value="F:4-galactosyl-N-acetylglucosaminide 3-alpha-L-fucosyltransferase activity"/>
    <property type="evidence" value="ECO:0007669"/>
    <property type="project" value="UniProtKB-EC"/>
</dbReference>
<dbReference type="GO" id="GO:0006629">
    <property type="term" value="P:lipid metabolic process"/>
    <property type="evidence" value="ECO:0007669"/>
    <property type="project" value="UniProtKB-KW"/>
</dbReference>
<evidence type="ECO:0000256" key="22">
    <source>
        <dbReference type="ARBA" id="ARBA00043828"/>
    </source>
</evidence>
<keyword evidence="9 24" id="KW-1133">Transmembrane helix</keyword>
<evidence type="ECO:0000256" key="9">
    <source>
        <dbReference type="ARBA" id="ARBA00022989"/>
    </source>
</evidence>
<keyword evidence="6 24" id="KW-0808">Transferase</keyword>
<evidence type="ECO:0000256" key="21">
    <source>
        <dbReference type="ARBA" id="ARBA00037848"/>
    </source>
</evidence>
<gene>
    <name evidence="27" type="ORF">QTP70_027722</name>
</gene>
<dbReference type="InterPro" id="IPR055270">
    <property type="entry name" value="Glyco_tran_10_C"/>
</dbReference>
<dbReference type="FunFam" id="3.40.50.11660:FF:000001">
    <property type="entry name" value="alpha-(1,3)-fucosyltransferase 9"/>
    <property type="match status" value="1"/>
</dbReference>
<evidence type="ECO:0000256" key="17">
    <source>
        <dbReference type="ARBA" id="ARBA00036234"/>
    </source>
</evidence>
<evidence type="ECO:0000256" key="18">
    <source>
        <dbReference type="ARBA" id="ARBA00036295"/>
    </source>
</evidence>
<comment type="pathway">
    <text evidence="2">Glycolipid biosynthesis.</text>
</comment>
<dbReference type="PANTHER" id="PTHR11929">
    <property type="entry name" value="ALPHA- 1,3 -FUCOSYLTRANSFERASE"/>
    <property type="match status" value="1"/>
</dbReference>
<reference evidence="27" key="1">
    <citation type="submission" date="2023-06" db="EMBL/GenBank/DDBJ databases">
        <title>Male Hemibagrus guttatus genome.</title>
        <authorList>
            <person name="Bian C."/>
        </authorList>
    </citation>
    <scope>NUCLEOTIDE SEQUENCE</scope>
    <source>
        <strain evidence="27">Male_cb2023</strain>
        <tissue evidence="27">Muscle</tissue>
    </source>
</reference>
<keyword evidence="13" id="KW-1015">Disulfide bond</keyword>
<feature type="domain" description="Fucosyltransferase N-terminal" evidence="26">
    <location>
        <begin position="71"/>
        <end position="177"/>
    </location>
</feature>
<evidence type="ECO:0000256" key="16">
    <source>
        <dbReference type="ARBA" id="ARBA00036053"/>
    </source>
</evidence>
<evidence type="ECO:0000256" key="20">
    <source>
        <dbReference type="ARBA" id="ARBA00036757"/>
    </source>
</evidence>
<dbReference type="AlphaFoldDB" id="A0AAE0V082"/>
<evidence type="ECO:0000256" key="1">
    <source>
        <dbReference type="ARBA" id="ARBA00004922"/>
    </source>
</evidence>
<dbReference type="Pfam" id="PF17039">
    <property type="entry name" value="Glyco_tran_10_N"/>
    <property type="match status" value="1"/>
</dbReference>
<evidence type="ECO:0000256" key="13">
    <source>
        <dbReference type="ARBA" id="ARBA00023157"/>
    </source>
</evidence>
<comment type="subunit">
    <text evidence="4">Homodimer.</text>
</comment>
<organism evidence="27 28">
    <name type="scientific">Hemibagrus guttatus</name>
    <dbReference type="NCBI Taxonomy" id="175788"/>
    <lineage>
        <taxon>Eukaryota</taxon>
        <taxon>Metazoa</taxon>
        <taxon>Chordata</taxon>
        <taxon>Craniata</taxon>
        <taxon>Vertebrata</taxon>
        <taxon>Euteleostomi</taxon>
        <taxon>Actinopterygii</taxon>
        <taxon>Neopterygii</taxon>
        <taxon>Teleostei</taxon>
        <taxon>Ostariophysi</taxon>
        <taxon>Siluriformes</taxon>
        <taxon>Bagridae</taxon>
        <taxon>Hemibagrus</taxon>
    </lineage>
</organism>
<evidence type="ECO:0000256" key="15">
    <source>
        <dbReference type="ARBA" id="ARBA00029329"/>
    </source>
</evidence>
<accession>A0AAE0V082</accession>
<comment type="catalytic activity">
    <reaction evidence="22">
        <text>beta-D-Gal-(1-&gt;4)-beta-D-GlcNAc-(1-&gt;3)-beta-D-Gal-(1-&gt;4)-D-Glc + GDP-beta-L-fucose = beta-D-Gal-(1-&gt;4)-[alpha-L-Fuc-(1-&gt;3)]-beta-D-GlcNAc-(1-&gt;3)-beta-D-Gal-(1-&gt;4)-D-Glc + GDP + H(+)</text>
        <dbReference type="Rhea" id="RHEA:77187"/>
        <dbReference type="ChEBI" id="CHEBI:15378"/>
        <dbReference type="ChEBI" id="CHEBI:57273"/>
        <dbReference type="ChEBI" id="CHEBI:58189"/>
        <dbReference type="ChEBI" id="CHEBI:60239"/>
        <dbReference type="ChEBI" id="CHEBI:61352"/>
    </reaction>
    <physiologicalReaction direction="left-to-right" evidence="22">
        <dbReference type="Rhea" id="RHEA:77188"/>
    </physiologicalReaction>
</comment>
<dbReference type="EC" id="2.4.1.-" evidence="24"/>
<keyword evidence="7 24" id="KW-0812">Transmembrane</keyword>
<feature type="transmembrane region" description="Helical" evidence="24">
    <location>
        <begin position="12"/>
        <end position="33"/>
    </location>
</feature>
<dbReference type="GO" id="GO:0032580">
    <property type="term" value="C:Golgi cisterna membrane"/>
    <property type="evidence" value="ECO:0007669"/>
    <property type="project" value="UniProtKB-SubCell"/>
</dbReference>
<comment type="pathway">
    <text evidence="1">Protein modification; protein glycosylation.</text>
</comment>
<comment type="catalytic activity">
    <reaction evidence="19">
        <text>an N-acetyl-alpha-neuraminyl-(2-&gt;3)-beta-D-galactosyl-(1-&gt;4)-N-acetyl-beta-D-glucosaminyl derivative + GDP-beta-L-fucose = an alpha-Neu5Ac-(2-&gt;3)-beta-D-Gal-(1-&gt;4)-[alpha-L-Fuc-(1-&gt;3)]-beta-D-GlcNAc derivative + GDP + H(+)</text>
        <dbReference type="Rhea" id="RHEA:56076"/>
        <dbReference type="ChEBI" id="CHEBI:15378"/>
        <dbReference type="ChEBI" id="CHEBI:57273"/>
        <dbReference type="ChEBI" id="CHEBI:58189"/>
        <dbReference type="ChEBI" id="CHEBI:136545"/>
        <dbReference type="ChEBI" id="CHEBI:139509"/>
    </reaction>
    <physiologicalReaction direction="left-to-right" evidence="19">
        <dbReference type="Rhea" id="RHEA:56077"/>
    </physiologicalReaction>
</comment>
<comment type="catalytic activity">
    <reaction evidence="17">
        <text>an alpha-Neu5Ac-(2-&gt;3)-beta-D-Gal-(1-&gt;4)-beta-D-GlcNAc-(1-&gt;3)-beta-D-Gal-(1-&gt;4)-beta-D-GlcNAc derivative + GDP-beta-L-fucose = an alpha-Neu5Ac-(2-&gt;3)-beta-D-Gal-(1-&gt;4)-beta-D-GlcNAc-(1-&gt;3)-beta-D-Gal-(1-&gt;4)-[alpha-L-Fuc-(1-&gt;3)]-beta-D-GlcNAc derivative + GDP + H(+)</text>
        <dbReference type="Rhea" id="RHEA:68044"/>
        <dbReference type="ChEBI" id="CHEBI:15378"/>
        <dbReference type="ChEBI" id="CHEBI:57273"/>
        <dbReference type="ChEBI" id="CHEBI:58189"/>
        <dbReference type="ChEBI" id="CHEBI:145343"/>
        <dbReference type="ChEBI" id="CHEBI:176900"/>
    </reaction>
    <physiologicalReaction direction="left-to-right" evidence="17">
        <dbReference type="Rhea" id="RHEA:68045"/>
    </physiologicalReaction>
</comment>
<dbReference type="EMBL" id="JAUCMX010000013">
    <property type="protein sequence ID" value="KAK3526453.1"/>
    <property type="molecule type" value="Genomic_DNA"/>
</dbReference>
<evidence type="ECO:0000256" key="6">
    <source>
        <dbReference type="ARBA" id="ARBA00022679"/>
    </source>
</evidence>
<keyword evidence="28" id="KW-1185">Reference proteome</keyword>
<dbReference type="InterPro" id="IPR038577">
    <property type="entry name" value="GT10-like_C_sf"/>
</dbReference>
<comment type="subcellular location">
    <subcellularLocation>
        <location evidence="24">Golgi apparatus</location>
        <location evidence="24">Golgi stack membrane</location>
        <topology evidence="24">Single-pass type II membrane protein</topology>
    </subcellularLocation>
    <subcellularLocation>
        <location evidence="21">Golgi apparatus</location>
        <location evidence="21">trans-Golgi network membrane</location>
        <topology evidence="21">Single-pass type II membrane protein</topology>
    </subcellularLocation>
</comment>
<dbReference type="Pfam" id="PF00852">
    <property type="entry name" value="Glyco_transf_10"/>
    <property type="match status" value="1"/>
</dbReference>
<comment type="catalytic activity">
    <reaction evidence="20">
        <text>a neolactoside nLc4Cer + GDP-beta-L-fucose = a neolactoside III(3)-alpha-Fuc-nLc4Cer + GDP + H(+)</text>
        <dbReference type="Rhea" id="RHEA:48376"/>
        <dbReference type="ChEBI" id="CHEBI:15378"/>
        <dbReference type="ChEBI" id="CHEBI:57273"/>
        <dbReference type="ChEBI" id="CHEBI:58189"/>
        <dbReference type="ChEBI" id="CHEBI:90376"/>
        <dbReference type="ChEBI" id="CHEBI:90379"/>
    </reaction>
    <physiologicalReaction direction="left-to-right" evidence="20">
        <dbReference type="Rhea" id="RHEA:48377"/>
    </physiologicalReaction>
</comment>
<evidence type="ECO:0000256" key="24">
    <source>
        <dbReference type="RuleBase" id="RU003832"/>
    </source>
</evidence>
<keyword evidence="8" id="KW-0735">Signal-anchor</keyword>
<evidence type="ECO:0000259" key="25">
    <source>
        <dbReference type="Pfam" id="PF00852"/>
    </source>
</evidence>
<comment type="catalytic activity">
    <reaction evidence="18">
        <text>alpha-N-glycoloylneuraminosyl-(2-&gt;3)-beta-D-galactosyl-(1-&gt;4)-N-acetyl-beta-D-glucosaminyl-(1-&gt;3)-beta-D-galactosyl-(1-&gt;4)-N-acetyl-beta-D-glucosaminyl-(1-&gt;3)-beta-D-galactosyl-(1-&gt;4)-beta-D-glucosyl-(1&lt;-&gt;1')-ceramide + GDP-beta-L-fucose = alpha-N-glycoloylneuraminosyl-(2-&gt;3)-beta-D-galactosyl-(1-&gt;4)-N-acetyl-beta-D-glucosaminyl-(1-&gt;3)-beta-D-galactosyl-(1-&gt;4)-[alpha-L-fucosyl-(1-&gt;3)]-N-acetyl-beta-D-glucosaminyl-(1-&gt;3)-beta-D-galactosyl-(1-&gt;4)-beta-D-glucosyl-(1&lt;-&gt;1')-ceramide + GDP + H(+)</text>
        <dbReference type="Rhea" id="RHEA:48388"/>
        <dbReference type="ChEBI" id="CHEBI:15378"/>
        <dbReference type="ChEBI" id="CHEBI:57273"/>
        <dbReference type="ChEBI" id="CHEBI:58189"/>
        <dbReference type="ChEBI" id="CHEBI:90383"/>
        <dbReference type="ChEBI" id="CHEBI:90384"/>
    </reaction>
    <physiologicalReaction direction="left-to-right" evidence="18">
        <dbReference type="Rhea" id="RHEA:48389"/>
    </physiologicalReaction>
</comment>
<evidence type="ECO:0000313" key="28">
    <source>
        <dbReference type="Proteomes" id="UP001274896"/>
    </source>
</evidence>
<dbReference type="PANTHER" id="PTHR11929:SF10">
    <property type="entry name" value="4-GALACTOSYL-N-ACETYLGLUCOSAMINIDE 3-ALPHA-L-FUCOSYLTRANSFERASE 9"/>
    <property type="match status" value="1"/>
</dbReference>
<comment type="catalytic activity">
    <reaction evidence="23">
        <text>an alpha-L-Fuc-(1-&gt;2)-beta-D-Gal-(1-&gt;4)-beta-D-GlcNAc derivative + GDP-beta-L-fucose = an alpha-L-Fuc-(1-&gt;2)-beta-D-Gal-(1-&gt;4)-[alpha-L-Fuc-(1-&gt;3)]-beta-D-GlcNAc derivative + GDP + H(+)</text>
        <dbReference type="Rhea" id="RHEA:77191"/>
        <dbReference type="ChEBI" id="CHEBI:15378"/>
        <dbReference type="ChEBI" id="CHEBI:57273"/>
        <dbReference type="ChEBI" id="CHEBI:58189"/>
        <dbReference type="ChEBI" id="CHEBI:133510"/>
        <dbReference type="ChEBI" id="CHEBI:195560"/>
    </reaction>
    <physiologicalReaction direction="left-to-right" evidence="23">
        <dbReference type="Rhea" id="RHEA:77192"/>
    </physiologicalReaction>
</comment>
<evidence type="ECO:0000256" key="4">
    <source>
        <dbReference type="ARBA" id="ARBA00011738"/>
    </source>
</evidence>